<sequence>MKVIRHIVPQIRPIVKKVDDVNAWDAICNFWKAMKKSNTSYENPQNNQDDSIEIIQFEKAVPPTIPPFTPIGRFEFDEKIYEATPEEVENAPFEFPESRSNIVGRNTPICRDFTQLKGANNDLFCMAISRGLTRKPAMFKSKWFVFHYYHSDSFLGNIVKSRPGVLVSCHNTNIFNTHLQIKGEIPKSIRKSAFPFKSSVYRTNLKKFLRKSFLDLYLKDESFANKYNGLYEFSINLYPKDEEEKKEFIEHLALCLKDVAKKTKPMSERDIQWELSRLPWYDVQRVLKRNNVQDFEFKDYKPHNRPKRPRKTK</sequence>
<comment type="caution">
    <text evidence="1">The sequence shown here is derived from an EMBL/GenBank/DDBJ whole genome shotgun (WGS) entry which is preliminary data.</text>
</comment>
<proteinExistence type="predicted"/>
<protein>
    <submittedName>
        <fullName evidence="1">Uncharacterized protein</fullName>
    </submittedName>
</protein>
<reference evidence="1 2" key="1">
    <citation type="journal article" date="2023" name="Elife">
        <title>Identification of key yeast species and microbe-microbe interactions impacting larval growth of Drosophila in the wild.</title>
        <authorList>
            <person name="Mure A."/>
            <person name="Sugiura Y."/>
            <person name="Maeda R."/>
            <person name="Honda K."/>
            <person name="Sakurai N."/>
            <person name="Takahashi Y."/>
            <person name="Watada M."/>
            <person name="Katoh T."/>
            <person name="Gotoh A."/>
            <person name="Gotoh Y."/>
            <person name="Taniguchi I."/>
            <person name="Nakamura K."/>
            <person name="Hayashi T."/>
            <person name="Katayama T."/>
            <person name="Uemura T."/>
            <person name="Hattori Y."/>
        </authorList>
    </citation>
    <scope>NUCLEOTIDE SEQUENCE [LARGE SCALE GENOMIC DNA]</scope>
    <source>
        <strain evidence="1 2">PK-24</strain>
    </source>
</reference>
<dbReference type="EMBL" id="BTGB01000009">
    <property type="protein sequence ID" value="GMM47891.1"/>
    <property type="molecule type" value="Genomic_DNA"/>
</dbReference>
<accession>A0AAV5RB83</accession>
<name>A0AAV5RB83_PICKL</name>
<evidence type="ECO:0000313" key="2">
    <source>
        <dbReference type="Proteomes" id="UP001378960"/>
    </source>
</evidence>
<evidence type="ECO:0000313" key="1">
    <source>
        <dbReference type="EMBL" id="GMM47891.1"/>
    </source>
</evidence>
<dbReference type="Proteomes" id="UP001378960">
    <property type="component" value="Unassembled WGS sequence"/>
</dbReference>
<dbReference type="AlphaFoldDB" id="A0AAV5RB83"/>
<organism evidence="1 2">
    <name type="scientific">Pichia kluyveri</name>
    <name type="common">Yeast</name>
    <dbReference type="NCBI Taxonomy" id="36015"/>
    <lineage>
        <taxon>Eukaryota</taxon>
        <taxon>Fungi</taxon>
        <taxon>Dikarya</taxon>
        <taxon>Ascomycota</taxon>
        <taxon>Saccharomycotina</taxon>
        <taxon>Pichiomycetes</taxon>
        <taxon>Pichiales</taxon>
        <taxon>Pichiaceae</taxon>
        <taxon>Pichia</taxon>
    </lineage>
</organism>
<gene>
    <name evidence="1" type="ORF">DAPK24_044890</name>
</gene>
<keyword evidence="2" id="KW-1185">Reference proteome</keyword>